<keyword evidence="3 5" id="KW-1133">Transmembrane helix</keyword>
<evidence type="ECO:0000313" key="7">
    <source>
        <dbReference type="EMBL" id="MBD2608668.1"/>
    </source>
</evidence>
<dbReference type="InterPro" id="IPR007829">
    <property type="entry name" value="TM2"/>
</dbReference>
<protein>
    <submittedName>
        <fullName evidence="7">TM2 domain-containing protein</fullName>
    </submittedName>
</protein>
<name>A0ABR8H0Y8_9CYAN</name>
<evidence type="ECO:0000313" key="8">
    <source>
        <dbReference type="Proteomes" id="UP000660380"/>
    </source>
</evidence>
<gene>
    <name evidence="7" type="ORF">H6G81_30175</name>
</gene>
<dbReference type="RefSeq" id="WP_029637231.1">
    <property type="nucleotide sequence ID" value="NZ_JACJTA010000103.1"/>
</dbReference>
<evidence type="ECO:0000256" key="4">
    <source>
        <dbReference type="ARBA" id="ARBA00023136"/>
    </source>
</evidence>
<keyword evidence="8" id="KW-1185">Reference proteome</keyword>
<evidence type="ECO:0000259" key="6">
    <source>
        <dbReference type="Pfam" id="PF05154"/>
    </source>
</evidence>
<accession>A0ABR8H0Y8</accession>
<comment type="subcellular location">
    <subcellularLocation>
        <location evidence="1">Membrane</location>
        <topology evidence="1">Multi-pass membrane protein</topology>
    </subcellularLocation>
</comment>
<evidence type="ECO:0000256" key="1">
    <source>
        <dbReference type="ARBA" id="ARBA00004141"/>
    </source>
</evidence>
<feature type="domain" description="TM2" evidence="6">
    <location>
        <begin position="11"/>
        <end position="53"/>
    </location>
</feature>
<feature type="transmembrane region" description="Helical" evidence="5">
    <location>
        <begin position="38"/>
        <end position="62"/>
    </location>
</feature>
<keyword evidence="2 5" id="KW-0812">Transmembrane</keyword>
<dbReference type="EMBL" id="JACJTA010000103">
    <property type="protein sequence ID" value="MBD2608668.1"/>
    <property type="molecule type" value="Genomic_DNA"/>
</dbReference>
<proteinExistence type="predicted"/>
<sequence length="87" mass="9181">MANINETDASKKVSAGICAILLGALGVHKFILGYNTEGIIMLLSTLLTCGLGGAVMGVIGLVEGIMYLSKSDEEFISTYIVNKKGWL</sequence>
<keyword evidence="4 5" id="KW-0472">Membrane</keyword>
<evidence type="ECO:0000256" key="2">
    <source>
        <dbReference type="ARBA" id="ARBA00022692"/>
    </source>
</evidence>
<dbReference type="Proteomes" id="UP000660380">
    <property type="component" value="Unassembled WGS sequence"/>
</dbReference>
<feature type="transmembrane region" description="Helical" evidence="5">
    <location>
        <begin position="12"/>
        <end position="32"/>
    </location>
</feature>
<evidence type="ECO:0000256" key="3">
    <source>
        <dbReference type="ARBA" id="ARBA00022989"/>
    </source>
</evidence>
<comment type="caution">
    <text evidence="7">The sequence shown here is derived from an EMBL/GenBank/DDBJ whole genome shotgun (WGS) entry which is preliminary data.</text>
</comment>
<dbReference type="Pfam" id="PF05154">
    <property type="entry name" value="TM2"/>
    <property type="match status" value="1"/>
</dbReference>
<reference evidence="7 8" key="1">
    <citation type="journal article" date="2020" name="ISME J.">
        <title>Comparative genomics reveals insights into cyanobacterial evolution and habitat adaptation.</title>
        <authorList>
            <person name="Chen M.Y."/>
            <person name="Teng W.K."/>
            <person name="Zhao L."/>
            <person name="Hu C.X."/>
            <person name="Zhou Y.K."/>
            <person name="Han B.P."/>
            <person name="Song L.R."/>
            <person name="Shu W.S."/>
        </authorList>
    </citation>
    <scope>NUCLEOTIDE SEQUENCE [LARGE SCALE GENOMIC DNA]</scope>
    <source>
        <strain evidence="7 8">FACHB-248</strain>
    </source>
</reference>
<organism evidence="7 8">
    <name type="scientific">Scytonema hofmannii FACHB-248</name>
    <dbReference type="NCBI Taxonomy" id="1842502"/>
    <lineage>
        <taxon>Bacteria</taxon>
        <taxon>Bacillati</taxon>
        <taxon>Cyanobacteriota</taxon>
        <taxon>Cyanophyceae</taxon>
        <taxon>Nostocales</taxon>
        <taxon>Scytonemataceae</taxon>
        <taxon>Scytonema</taxon>
    </lineage>
</organism>
<evidence type="ECO:0000256" key="5">
    <source>
        <dbReference type="SAM" id="Phobius"/>
    </source>
</evidence>